<dbReference type="Gene3D" id="3.40.50.300">
    <property type="entry name" value="P-loop containing nucleotide triphosphate hydrolases"/>
    <property type="match status" value="1"/>
</dbReference>
<dbReference type="GO" id="GO:0031105">
    <property type="term" value="C:septin complex"/>
    <property type="evidence" value="ECO:0007669"/>
    <property type="project" value="UniProtKB-ARBA"/>
</dbReference>
<dbReference type="Pfam" id="PF00735">
    <property type="entry name" value="Septin"/>
    <property type="match status" value="1"/>
</dbReference>
<dbReference type="InterPro" id="IPR030379">
    <property type="entry name" value="G_SEPTIN_dom"/>
</dbReference>
<comment type="similarity">
    <text evidence="4">Belongs to the TRAFAC class TrmE-Era-EngA-EngB-Septin-like GTPase superfamily. Septin GTPase family.</text>
</comment>
<dbReference type="STRING" id="1789683.A0A1X7QZ08"/>
<dbReference type="PANTHER" id="PTHR18884">
    <property type="entry name" value="SEPTIN"/>
    <property type="match status" value="1"/>
</dbReference>
<dbReference type="PROSITE" id="PS51719">
    <property type="entry name" value="G_SEPTIN"/>
    <property type="match status" value="1"/>
</dbReference>
<dbReference type="GO" id="GO:0005935">
    <property type="term" value="C:cellular bud neck"/>
    <property type="evidence" value="ECO:0007669"/>
    <property type="project" value="UniProtKB-SubCell"/>
</dbReference>
<keyword evidence="8" id="KW-1185">Reference proteome</keyword>
<sequence>MPAIEVYDDSNPNEPNELYDTLRNYSYEKNYWEYKAVQQYIKQPYEDNDDIRDEYQFPSINDDDVVDDDEDDIQTEESFEDTEEDNKNKRSSIPIGLTDIIDQKCNLTKEKGITFNIMVAGQVGVGKTTLINSLFDTILLDYGNNGEADNNKIKSGELQINKFILENREMKLNFTCIETSNYGNQCDNSFAWTPLTTYIEEQIKLYVFEEEQPLRNEIKDNRVHCCLYLIEPNGSERQSIKLLDILSMKEISKKCNLIPIIVKTDILNYDEIKTYKKQIKEIFEIQKIEICKFLKDYSNYYDNEQQKFLFKEQIENDIPFGIITSQDHILNQNNKLGRKYNWGEIIIENEFNENDFIKLQNFLLNEQIVSLIKSTESYYEIQRDNILKLRIEKAKLLIDNKISENDLILPINTNELNELKARTINENELNNFNLYCYNIFNKKKMDEIFIEWSPQYISKQLQFQQKFNVILQIEEDKFKEWKRHLLEKQSVFNQSIELLYRDLDLLKLQCQELEYQVVTGRSLPSMIDINNHATKESGTESILPTSLDHSATLVTLNVPRK</sequence>
<evidence type="ECO:0000259" key="6">
    <source>
        <dbReference type="PROSITE" id="PS51719"/>
    </source>
</evidence>
<reference evidence="7 8" key="1">
    <citation type="submission" date="2017-04" db="EMBL/GenBank/DDBJ databases">
        <authorList>
            <person name="Afonso C.L."/>
            <person name="Miller P.J."/>
            <person name="Scott M.A."/>
            <person name="Spackman E."/>
            <person name="Goraichik I."/>
            <person name="Dimitrov K.M."/>
            <person name="Suarez D.L."/>
            <person name="Swayne D.E."/>
        </authorList>
    </citation>
    <scope>NUCLEOTIDE SEQUENCE [LARGE SCALE GENOMIC DNA]</scope>
</reference>
<evidence type="ECO:0000256" key="2">
    <source>
        <dbReference type="ARBA" id="ARBA00022741"/>
    </source>
</evidence>
<dbReference type="Proteomes" id="UP000196158">
    <property type="component" value="Unassembled WGS sequence"/>
</dbReference>
<feature type="compositionally biased region" description="Acidic residues" evidence="5">
    <location>
        <begin position="61"/>
        <end position="84"/>
    </location>
</feature>
<gene>
    <name evidence="7" type="ORF">KASA_0Q11957G</name>
</gene>
<name>A0A1X7QZ08_9SACH</name>
<organism evidence="7 8">
    <name type="scientific">Maudiozyma saulgeensis</name>
    <dbReference type="NCBI Taxonomy" id="1789683"/>
    <lineage>
        <taxon>Eukaryota</taxon>
        <taxon>Fungi</taxon>
        <taxon>Dikarya</taxon>
        <taxon>Ascomycota</taxon>
        <taxon>Saccharomycotina</taxon>
        <taxon>Saccharomycetes</taxon>
        <taxon>Saccharomycetales</taxon>
        <taxon>Saccharomycetaceae</taxon>
        <taxon>Maudiozyma</taxon>
    </lineage>
</organism>
<keyword evidence="2 4" id="KW-0547">Nucleotide-binding</keyword>
<evidence type="ECO:0000256" key="5">
    <source>
        <dbReference type="SAM" id="MobiDB-lite"/>
    </source>
</evidence>
<dbReference type="InterPro" id="IPR027417">
    <property type="entry name" value="P-loop_NTPase"/>
</dbReference>
<dbReference type="AlphaFoldDB" id="A0A1X7QZ08"/>
<evidence type="ECO:0000256" key="1">
    <source>
        <dbReference type="ARBA" id="ARBA00004266"/>
    </source>
</evidence>
<dbReference type="EMBL" id="FXLY01000002">
    <property type="protein sequence ID" value="SMN18672.1"/>
    <property type="molecule type" value="Genomic_DNA"/>
</dbReference>
<comment type="subcellular location">
    <subcellularLocation>
        <location evidence="1">Bud neck</location>
    </subcellularLocation>
</comment>
<dbReference type="SUPFAM" id="SSF52540">
    <property type="entry name" value="P-loop containing nucleoside triphosphate hydrolases"/>
    <property type="match status" value="1"/>
</dbReference>
<feature type="domain" description="Septin-type G" evidence="6">
    <location>
        <begin position="111"/>
        <end position="389"/>
    </location>
</feature>
<evidence type="ECO:0000313" key="8">
    <source>
        <dbReference type="Proteomes" id="UP000196158"/>
    </source>
</evidence>
<accession>A0A1X7QZ08</accession>
<keyword evidence="3 4" id="KW-0342">GTP-binding</keyword>
<dbReference type="OrthoDB" id="416553at2759"/>
<dbReference type="InterPro" id="IPR016491">
    <property type="entry name" value="Septin"/>
</dbReference>
<evidence type="ECO:0000256" key="3">
    <source>
        <dbReference type="ARBA" id="ARBA00023134"/>
    </source>
</evidence>
<evidence type="ECO:0000313" key="7">
    <source>
        <dbReference type="EMBL" id="SMN18672.1"/>
    </source>
</evidence>
<proteinExistence type="inferred from homology"/>
<dbReference type="GO" id="GO:0005525">
    <property type="term" value="F:GTP binding"/>
    <property type="evidence" value="ECO:0007669"/>
    <property type="project" value="UniProtKB-KW"/>
</dbReference>
<evidence type="ECO:0000256" key="4">
    <source>
        <dbReference type="RuleBase" id="RU004560"/>
    </source>
</evidence>
<dbReference type="PIRSF" id="PIRSF006698">
    <property type="entry name" value="Septin"/>
    <property type="match status" value="1"/>
</dbReference>
<protein>
    <submittedName>
        <fullName evidence="7">Similar to Saccharomyces cerevisiae YGR059W SPR3 Sporulation-specific homolog of the yeast CDC3/10/11/12 family of bud neck microfilament genes</fullName>
    </submittedName>
</protein>
<feature type="region of interest" description="Disordered" evidence="5">
    <location>
        <begin position="53"/>
        <end position="91"/>
    </location>
</feature>